<accession>A0A0F9M7H3</accession>
<dbReference type="AlphaFoldDB" id="A0A0F9M7H3"/>
<evidence type="ECO:0000313" key="1">
    <source>
        <dbReference type="EMBL" id="KKN01674.1"/>
    </source>
</evidence>
<protein>
    <submittedName>
        <fullName evidence="1">Uncharacterized protein</fullName>
    </submittedName>
</protein>
<gene>
    <name evidence="1" type="ORF">LCGC14_1125390</name>
</gene>
<comment type="caution">
    <text evidence="1">The sequence shown here is derived from an EMBL/GenBank/DDBJ whole genome shotgun (WGS) entry which is preliminary data.</text>
</comment>
<proteinExistence type="predicted"/>
<reference evidence="1" key="1">
    <citation type="journal article" date="2015" name="Nature">
        <title>Complex archaea that bridge the gap between prokaryotes and eukaryotes.</title>
        <authorList>
            <person name="Spang A."/>
            <person name="Saw J.H."/>
            <person name="Jorgensen S.L."/>
            <person name="Zaremba-Niedzwiedzka K."/>
            <person name="Martijn J."/>
            <person name="Lind A.E."/>
            <person name="van Eijk R."/>
            <person name="Schleper C."/>
            <person name="Guy L."/>
            <person name="Ettema T.J."/>
        </authorList>
    </citation>
    <scope>NUCLEOTIDE SEQUENCE</scope>
</reference>
<name>A0A0F9M7H3_9ZZZZ</name>
<sequence>MNLVLGFVTEYGFDWSVQMFEDRTPTEIAETLQNKIKGNNCCGAGDNGLWPDRILVIENGDSDATHCPRVSARYHAGIDYPRESQGHFVDWKKNHVTAKGL</sequence>
<dbReference type="EMBL" id="LAZR01005236">
    <property type="protein sequence ID" value="KKN01674.1"/>
    <property type="molecule type" value="Genomic_DNA"/>
</dbReference>
<organism evidence="1">
    <name type="scientific">marine sediment metagenome</name>
    <dbReference type="NCBI Taxonomy" id="412755"/>
    <lineage>
        <taxon>unclassified sequences</taxon>
        <taxon>metagenomes</taxon>
        <taxon>ecological metagenomes</taxon>
    </lineage>
</organism>